<dbReference type="SUPFAM" id="SSF143724">
    <property type="entry name" value="PHP14-like"/>
    <property type="match status" value="1"/>
</dbReference>
<dbReference type="KEGG" id="pbp:STSP1_01244"/>
<keyword evidence="6" id="KW-0460">Magnesium</keyword>
<dbReference type="HAMAP" id="MF_00347">
    <property type="entry name" value="Polyphosphate_kinase"/>
    <property type="match status" value="1"/>
</dbReference>
<dbReference type="InterPro" id="IPR024953">
    <property type="entry name" value="PP_kinase_middle"/>
</dbReference>
<dbReference type="NCBIfam" id="NF003917">
    <property type="entry name" value="PRK05443.1-1"/>
    <property type="match status" value="1"/>
</dbReference>
<feature type="binding site" evidence="6">
    <location>
        <position position="401"/>
    </location>
    <ligand>
        <name>Mg(2+)</name>
        <dbReference type="ChEBI" id="CHEBI:18420"/>
    </ligand>
</feature>
<evidence type="ECO:0000256" key="6">
    <source>
        <dbReference type="HAMAP-Rule" id="MF_00347"/>
    </source>
</evidence>
<dbReference type="InterPro" id="IPR036830">
    <property type="entry name" value="PP_kinase_middle_dom_sf"/>
</dbReference>
<evidence type="ECO:0000259" key="9">
    <source>
        <dbReference type="Pfam" id="PF13089"/>
    </source>
</evidence>
<dbReference type="STRING" id="1941349.STSP1_01244"/>
<comment type="cofactor">
    <cofactor evidence="6">
        <name>Mg(2+)</name>
        <dbReference type="ChEBI" id="CHEBI:18420"/>
    </cofactor>
</comment>
<dbReference type="NCBIfam" id="NF003921">
    <property type="entry name" value="PRK05443.2-2"/>
    <property type="match status" value="1"/>
</dbReference>
<dbReference type="PANTHER" id="PTHR30218">
    <property type="entry name" value="POLYPHOSPHATE KINASE"/>
    <property type="match status" value="1"/>
</dbReference>
<feature type="domain" description="Polyphosphate kinase middle" evidence="8">
    <location>
        <begin position="121"/>
        <end position="300"/>
    </location>
</feature>
<comment type="catalytic activity">
    <reaction evidence="6 7">
        <text>[phosphate](n) + ATP = [phosphate](n+1) + ADP</text>
        <dbReference type="Rhea" id="RHEA:19573"/>
        <dbReference type="Rhea" id="RHEA-COMP:9859"/>
        <dbReference type="Rhea" id="RHEA-COMP:14280"/>
        <dbReference type="ChEBI" id="CHEBI:16838"/>
        <dbReference type="ChEBI" id="CHEBI:30616"/>
        <dbReference type="ChEBI" id="CHEBI:456216"/>
        <dbReference type="EC" id="2.7.4.1"/>
    </reaction>
</comment>
<dbReference type="Gene3D" id="3.30.870.10">
    <property type="entry name" value="Endonuclease Chain A"/>
    <property type="match status" value="2"/>
</dbReference>
<evidence type="ECO:0000259" key="8">
    <source>
        <dbReference type="Pfam" id="PF02503"/>
    </source>
</evidence>
<dbReference type="InterPro" id="IPR036832">
    <property type="entry name" value="PPK_N_dom_sf"/>
</dbReference>
<dbReference type="GO" id="GO:0008976">
    <property type="term" value="F:polyphosphate kinase activity"/>
    <property type="evidence" value="ECO:0007669"/>
    <property type="project" value="UniProtKB-UniRule"/>
</dbReference>
<protein>
    <recommendedName>
        <fullName evidence="6 7">Polyphosphate kinase</fullName>
        <ecNumber evidence="6 7">2.7.4.1</ecNumber>
    </recommendedName>
    <alternativeName>
        <fullName evidence="6">ATP-polyphosphate phosphotransferase</fullName>
    </alternativeName>
    <alternativeName>
        <fullName evidence="6">Polyphosphoric acid kinase</fullName>
    </alternativeName>
</protein>
<dbReference type="EC" id="2.7.4.1" evidence="6 7"/>
<dbReference type="AlphaFoldDB" id="A0A1W6LM72"/>
<feature type="binding site" evidence="6">
    <location>
        <position position="371"/>
    </location>
    <ligand>
        <name>Mg(2+)</name>
        <dbReference type="ChEBI" id="CHEBI:18420"/>
    </ligand>
</feature>
<dbReference type="NCBIfam" id="TIGR03705">
    <property type="entry name" value="poly_P_kin"/>
    <property type="match status" value="1"/>
</dbReference>
<dbReference type="GO" id="GO:0006799">
    <property type="term" value="P:polyphosphate biosynthetic process"/>
    <property type="evidence" value="ECO:0007669"/>
    <property type="project" value="UniProtKB-UniRule"/>
</dbReference>
<dbReference type="Pfam" id="PF02503">
    <property type="entry name" value="PP_kinase"/>
    <property type="match status" value="1"/>
</dbReference>
<dbReference type="InterPro" id="IPR003414">
    <property type="entry name" value="PP_kinase"/>
</dbReference>
<feature type="active site" description="Phosphohistidine intermediate" evidence="6">
    <location>
        <position position="431"/>
    </location>
</feature>
<evidence type="ECO:0000256" key="2">
    <source>
        <dbReference type="ARBA" id="ARBA00022679"/>
    </source>
</evidence>
<keyword evidence="4 6" id="KW-0418">Kinase</keyword>
<dbReference type="InterPro" id="IPR041108">
    <property type="entry name" value="PP_kinase_C_1"/>
</dbReference>
<evidence type="ECO:0000256" key="3">
    <source>
        <dbReference type="ARBA" id="ARBA00022741"/>
    </source>
</evidence>
<evidence type="ECO:0000256" key="4">
    <source>
        <dbReference type="ARBA" id="ARBA00022777"/>
    </source>
</evidence>
<dbReference type="Pfam" id="PF13090">
    <property type="entry name" value="PP_kinase_C"/>
    <property type="match status" value="1"/>
</dbReference>
<dbReference type="InterPro" id="IPR025198">
    <property type="entry name" value="PPK_N_dom"/>
</dbReference>
<dbReference type="Pfam" id="PF17941">
    <property type="entry name" value="PP_kinase_C_1"/>
    <property type="match status" value="1"/>
</dbReference>
<feature type="domain" description="Polyphosphate kinase N-terminal" evidence="9">
    <location>
        <begin position="7"/>
        <end position="110"/>
    </location>
</feature>
<dbReference type="Gene3D" id="3.30.1840.10">
    <property type="entry name" value="Polyphosphate kinase middle domain"/>
    <property type="match status" value="1"/>
</dbReference>
<feature type="domain" description="Polyphosphate kinase C-terminal" evidence="10">
    <location>
        <begin position="499"/>
        <end position="671"/>
    </location>
</feature>
<feature type="binding site" evidence="6">
    <location>
        <position position="464"/>
    </location>
    <ligand>
        <name>ATP</name>
        <dbReference type="ChEBI" id="CHEBI:30616"/>
    </ligand>
</feature>
<gene>
    <name evidence="6 12" type="primary">ppk</name>
    <name evidence="12" type="ORF">STSP1_01244</name>
</gene>
<evidence type="ECO:0000313" key="13">
    <source>
        <dbReference type="Proteomes" id="UP000193334"/>
    </source>
</evidence>
<dbReference type="Pfam" id="PF13089">
    <property type="entry name" value="PP_kinase_N"/>
    <property type="match status" value="1"/>
</dbReference>
<feature type="binding site" evidence="6">
    <location>
        <position position="560"/>
    </location>
    <ligand>
        <name>ATP</name>
        <dbReference type="ChEBI" id="CHEBI:30616"/>
    </ligand>
</feature>
<dbReference type="SUPFAM" id="SSF56024">
    <property type="entry name" value="Phospholipase D/nuclease"/>
    <property type="match status" value="2"/>
</dbReference>
<dbReference type="CDD" id="cd09168">
    <property type="entry name" value="PLDc_PaPPK1_C2_like"/>
    <property type="match status" value="1"/>
</dbReference>
<evidence type="ECO:0000256" key="5">
    <source>
        <dbReference type="ARBA" id="ARBA00022840"/>
    </source>
</evidence>
<accession>A0A1W6LM72</accession>
<proteinExistence type="inferred from homology"/>
<keyword evidence="13" id="KW-1185">Reference proteome</keyword>
<evidence type="ECO:0000313" key="12">
    <source>
        <dbReference type="EMBL" id="ARN56852.1"/>
    </source>
</evidence>
<dbReference type="NCBIfam" id="NF003918">
    <property type="entry name" value="PRK05443.1-2"/>
    <property type="match status" value="1"/>
</dbReference>
<evidence type="ECO:0000256" key="1">
    <source>
        <dbReference type="ARBA" id="ARBA00022553"/>
    </source>
</evidence>
<keyword evidence="2 6" id="KW-0808">Transferase</keyword>
<dbReference type="CDD" id="cd09165">
    <property type="entry name" value="PLDc_PaPPK1_C1_like"/>
    <property type="match status" value="1"/>
</dbReference>
<dbReference type="InterPro" id="IPR025200">
    <property type="entry name" value="PPK_C_dom2"/>
</dbReference>
<feature type="binding site" evidence="6">
    <location>
        <position position="45"/>
    </location>
    <ligand>
        <name>ATP</name>
        <dbReference type="ChEBI" id="CHEBI:30616"/>
    </ligand>
</feature>
<reference evidence="13" key="1">
    <citation type="submission" date="2017-04" db="EMBL/GenBank/DDBJ databases">
        <title>Comparative genomics and description of representatives of a novel lineage of planctomycetes thriving in anoxic sediments.</title>
        <authorList>
            <person name="Spring S."/>
            <person name="Bunk B."/>
            <person name="Sproer C."/>
        </authorList>
    </citation>
    <scope>NUCLEOTIDE SEQUENCE [LARGE SCALE GENOMIC DNA]</scope>
    <source>
        <strain evidence="13">ST-PulAB-D4</strain>
    </source>
</reference>
<dbReference type="GO" id="GO:0005524">
    <property type="term" value="F:ATP binding"/>
    <property type="evidence" value="ECO:0007669"/>
    <property type="project" value="UniProtKB-KW"/>
</dbReference>
<comment type="function">
    <text evidence="6 7">Catalyzes the reversible transfer of the terminal phosphate of ATP to form a long-chain polyphosphate (polyP).</text>
</comment>
<feature type="binding site" evidence="6">
    <location>
        <position position="588"/>
    </location>
    <ligand>
        <name>ATP</name>
        <dbReference type="ChEBI" id="CHEBI:30616"/>
    </ligand>
</feature>
<sequence>MSREIPYTNRELSWIDFNFRVLYQAFDKNNPLLERLKFAAITASNLDEFIMVRVGGLMYMRKRGKRRKDPSGMTPYAQLKAINKRVNQMYCEQYTHYTKTLEPALAGKGFKRKRYSELSSEQKSFLDDYISRELAPVLTPSAVELDAVKPLIHNLELNMLVRIEGEKKNKDKYAVMPLGIETKRFILLPSDVGRCEFILLEDAVKEHISNWFEGCKVLECCSFRPTRNADIELQEDEAPDLLTGMEEVLEERKSSDCIRVEIESGVSARAEEFLRELLGCDKKWTFRLDGPLDLKAFMEMTSVEGFESLKNEPWHPQPSDQIDPSAGIFEQIQKKDILLYHPYESFDPVIRFVEEAAGDPSVLSIKLVIYRTSSKSPMAAALKRAAENGKYVTALVELKARFDERSNIEWARVLENSGVQVIYGVKGLKTHSKVCVVVRREETGVVRYVHYGTGNYNDKTAKLYCDISYMTCNEALGFDATAFFNSVSGYSQPQNLRRLYMSPITLRKKITQLIEAETERAKNGQQAQITAKMNSLVDEKLIGKLYDASKAGVEIKLNVRGICCLKPGVEGLSENITVTSIVDRFLEHARIYCFYQGGSENIFISSADWMTRNLDKRVELLVPIDSKHCKKRLKSFLETHMADNVSSWTLLPDGSYRKNTPRKGEKRLRSQEELYLQACRRTERKRQKVIDKLTPHMGEN</sequence>
<feature type="domain" description="Polyphosphate kinase C-terminal" evidence="11">
    <location>
        <begin position="328"/>
        <end position="492"/>
    </location>
</feature>
<keyword evidence="1 6" id="KW-0597">Phosphoprotein</keyword>
<dbReference type="EMBL" id="CP021023">
    <property type="protein sequence ID" value="ARN56852.1"/>
    <property type="molecule type" value="Genomic_DNA"/>
</dbReference>
<dbReference type="Proteomes" id="UP000193334">
    <property type="component" value="Chromosome"/>
</dbReference>
<name>A0A1W6LM72_9BACT</name>
<dbReference type="PANTHER" id="PTHR30218:SF0">
    <property type="entry name" value="POLYPHOSPHATE KINASE"/>
    <property type="match status" value="1"/>
</dbReference>
<evidence type="ECO:0000259" key="11">
    <source>
        <dbReference type="Pfam" id="PF17941"/>
    </source>
</evidence>
<comment type="similarity">
    <text evidence="6 7">Belongs to the polyphosphate kinase 1 (PPK1) family.</text>
</comment>
<organism evidence="12 13">
    <name type="scientific">Sedimentisphaera salicampi</name>
    <dbReference type="NCBI Taxonomy" id="1941349"/>
    <lineage>
        <taxon>Bacteria</taxon>
        <taxon>Pseudomonadati</taxon>
        <taxon>Planctomycetota</taxon>
        <taxon>Phycisphaerae</taxon>
        <taxon>Sedimentisphaerales</taxon>
        <taxon>Sedimentisphaeraceae</taxon>
        <taxon>Sedimentisphaera</taxon>
    </lineage>
</organism>
<dbReference type="SUPFAM" id="SSF140356">
    <property type="entry name" value="PPK N-terminal domain-like"/>
    <property type="match status" value="1"/>
</dbReference>
<keyword evidence="5 6" id="KW-0067">ATP-binding</keyword>
<dbReference type="Gene3D" id="1.20.58.310">
    <property type="entry name" value="Polyphosphate kinase N-terminal domain"/>
    <property type="match status" value="1"/>
</dbReference>
<dbReference type="GO" id="GO:0009358">
    <property type="term" value="C:polyphosphate kinase complex"/>
    <property type="evidence" value="ECO:0007669"/>
    <property type="project" value="InterPro"/>
</dbReference>
<keyword evidence="3 6" id="KW-0547">Nucleotide-binding</keyword>
<dbReference type="PIRSF" id="PIRSF015589">
    <property type="entry name" value="PP_kinase"/>
    <property type="match status" value="1"/>
</dbReference>
<keyword evidence="6" id="KW-0479">Metal-binding</keyword>
<evidence type="ECO:0000259" key="10">
    <source>
        <dbReference type="Pfam" id="PF13090"/>
    </source>
</evidence>
<evidence type="ECO:0000256" key="7">
    <source>
        <dbReference type="RuleBase" id="RU003800"/>
    </source>
</evidence>
<comment type="PTM">
    <text evidence="6 7">An intermediate of this reaction is the autophosphorylated ppk in which a phosphate is covalently linked to a histidine residue through a N-P bond.</text>
</comment>
<dbReference type="RefSeq" id="WP_085755532.1">
    <property type="nucleotide sequence ID" value="NZ_CP021023.1"/>
</dbReference>
<dbReference type="GO" id="GO:0046872">
    <property type="term" value="F:metal ion binding"/>
    <property type="evidence" value="ECO:0007669"/>
    <property type="project" value="UniProtKB-KW"/>
</dbReference>